<protein>
    <submittedName>
        <fullName evidence="2">Uncharacterized protein</fullName>
    </submittedName>
</protein>
<name>A0A8S5MSK2_9CAUD</name>
<keyword evidence="1" id="KW-0812">Transmembrane</keyword>
<accession>A0A8S5MSK2</accession>
<keyword evidence="1" id="KW-0472">Membrane</keyword>
<evidence type="ECO:0000313" key="2">
    <source>
        <dbReference type="EMBL" id="DAD85286.1"/>
    </source>
</evidence>
<proteinExistence type="predicted"/>
<keyword evidence="1" id="KW-1133">Transmembrane helix</keyword>
<reference evidence="2" key="1">
    <citation type="journal article" date="2021" name="Proc. Natl. Acad. Sci. U.S.A.">
        <title>A Catalog of Tens of Thousands of Viruses from Human Metagenomes Reveals Hidden Associations with Chronic Diseases.</title>
        <authorList>
            <person name="Tisza M.J."/>
            <person name="Buck C.B."/>
        </authorList>
    </citation>
    <scope>NUCLEOTIDE SEQUENCE</scope>
    <source>
        <strain evidence="2">Ctk251</strain>
    </source>
</reference>
<evidence type="ECO:0000256" key="1">
    <source>
        <dbReference type="SAM" id="Phobius"/>
    </source>
</evidence>
<sequence>MSSIFFITSSIGFLYTLLLNNYKILNFYKFVILKST</sequence>
<dbReference type="EMBL" id="BK014979">
    <property type="protein sequence ID" value="DAD85286.1"/>
    <property type="molecule type" value="Genomic_DNA"/>
</dbReference>
<feature type="transmembrane region" description="Helical" evidence="1">
    <location>
        <begin position="6"/>
        <end position="25"/>
    </location>
</feature>
<organism evidence="2">
    <name type="scientific">Myoviridae sp. ctk251</name>
    <dbReference type="NCBI Taxonomy" id="2826689"/>
    <lineage>
        <taxon>Viruses</taxon>
        <taxon>Duplodnaviria</taxon>
        <taxon>Heunggongvirae</taxon>
        <taxon>Uroviricota</taxon>
        <taxon>Caudoviricetes</taxon>
    </lineage>
</organism>